<sequence>MWHTSLRFEIDRKYNICSKLWLEENSVSGIHIRLLDRQDSQVISQAFQEQGWYKPSELYERYWEEQQNGERVTLLAELDGQFAGYVNVIWTSDYPSFLEQGIPEISDFNVLMKHQRKGIGSMLMDRAEQMVRERSEVAGLGVGVYADYGKAQVLYAHRGYIPDGRGLHRHDHYLQPGEETIIDDDVVLYLTQKLG</sequence>
<dbReference type="PANTHER" id="PTHR43877">
    <property type="entry name" value="AMINOALKYLPHOSPHONATE N-ACETYLTRANSFERASE-RELATED-RELATED"/>
    <property type="match status" value="1"/>
</dbReference>
<feature type="domain" description="N-acetyltransferase" evidence="3">
    <location>
        <begin position="30"/>
        <end position="193"/>
    </location>
</feature>
<dbReference type="PROSITE" id="PS51186">
    <property type="entry name" value="GNAT"/>
    <property type="match status" value="1"/>
</dbReference>
<dbReference type="Pfam" id="PF00583">
    <property type="entry name" value="Acetyltransf_1"/>
    <property type="match status" value="1"/>
</dbReference>
<organism evidence="4 5">
    <name type="scientific">Paenibacillus barcinonensis</name>
    <dbReference type="NCBI Taxonomy" id="198119"/>
    <lineage>
        <taxon>Bacteria</taxon>
        <taxon>Bacillati</taxon>
        <taxon>Bacillota</taxon>
        <taxon>Bacilli</taxon>
        <taxon>Bacillales</taxon>
        <taxon>Paenibacillaceae</taxon>
        <taxon>Paenibacillus</taxon>
    </lineage>
</organism>
<evidence type="ECO:0000313" key="4">
    <source>
        <dbReference type="EMBL" id="QKS60370.1"/>
    </source>
</evidence>
<proteinExistence type="predicted"/>
<dbReference type="InterPro" id="IPR000182">
    <property type="entry name" value="GNAT_dom"/>
</dbReference>
<keyword evidence="5" id="KW-1185">Reference proteome</keyword>
<dbReference type="SUPFAM" id="SSF55729">
    <property type="entry name" value="Acyl-CoA N-acyltransferases (Nat)"/>
    <property type="match status" value="1"/>
</dbReference>
<dbReference type="InterPro" id="IPR016181">
    <property type="entry name" value="Acyl_CoA_acyltransferase"/>
</dbReference>
<evidence type="ECO:0000256" key="1">
    <source>
        <dbReference type="ARBA" id="ARBA00022679"/>
    </source>
</evidence>
<dbReference type="InterPro" id="IPR050832">
    <property type="entry name" value="Bact_Acetyltransf"/>
</dbReference>
<dbReference type="Proteomes" id="UP000509327">
    <property type="component" value="Chromosome"/>
</dbReference>
<dbReference type="Gene3D" id="3.40.630.30">
    <property type="match status" value="1"/>
</dbReference>
<reference evidence="4 5" key="1">
    <citation type="submission" date="2020-06" db="EMBL/GenBank/DDBJ databases">
        <title>Complete genome of Paenibacillus barcinonensis KACC11450.</title>
        <authorList>
            <person name="Kim M."/>
            <person name="Park Y.-J."/>
            <person name="Shin J.-H."/>
        </authorList>
    </citation>
    <scope>NUCLEOTIDE SEQUENCE [LARGE SCALE GENOMIC DNA]</scope>
    <source>
        <strain evidence="4 5">KACC11450</strain>
    </source>
</reference>
<protein>
    <submittedName>
        <fullName evidence="4">GNAT family N-acetyltransferase</fullName>
    </submittedName>
</protein>
<evidence type="ECO:0000313" key="5">
    <source>
        <dbReference type="Proteomes" id="UP000509327"/>
    </source>
</evidence>
<evidence type="ECO:0000256" key="2">
    <source>
        <dbReference type="ARBA" id="ARBA00023315"/>
    </source>
</evidence>
<evidence type="ECO:0000259" key="3">
    <source>
        <dbReference type="PROSITE" id="PS51186"/>
    </source>
</evidence>
<gene>
    <name evidence="4" type="ORF">HUB98_24845</name>
</gene>
<keyword evidence="2" id="KW-0012">Acyltransferase</keyword>
<accession>A0ABX6QDR2</accession>
<keyword evidence="1" id="KW-0808">Transferase</keyword>
<name>A0ABX6QDR2_PAEBA</name>
<dbReference type="EMBL" id="CP054614">
    <property type="protein sequence ID" value="QKS60370.1"/>
    <property type="molecule type" value="Genomic_DNA"/>
</dbReference>
<dbReference type="CDD" id="cd04301">
    <property type="entry name" value="NAT_SF"/>
    <property type="match status" value="1"/>
</dbReference>